<gene>
    <name evidence="1" type="ORF">A2373_00380</name>
</gene>
<accession>A0A1F6NK23</accession>
<dbReference type="InterPro" id="IPR029063">
    <property type="entry name" value="SAM-dependent_MTases_sf"/>
</dbReference>
<dbReference type="AlphaFoldDB" id="A0A1F6NK23"/>
<proteinExistence type="predicted"/>
<dbReference type="PANTHER" id="PTHR43861">
    <property type="entry name" value="TRANS-ACONITATE 2-METHYLTRANSFERASE-RELATED"/>
    <property type="match status" value="1"/>
</dbReference>
<dbReference type="CDD" id="cd02440">
    <property type="entry name" value="AdoMet_MTases"/>
    <property type="match status" value="1"/>
</dbReference>
<protein>
    <recommendedName>
        <fullName evidence="3">Methyltransferase type 11</fullName>
    </recommendedName>
</protein>
<dbReference type="STRING" id="1798697.A2373_00380"/>
<sequence length="328" mass="38187">MSKLENKKEKMILPPKHDVSLASFAPYLEWVVCDLCGSDDYKILYPATYTEHDFSTERFRSFTYANCDYARGHIVRCKNCGMVYMNPRDSDVASLYNKVEEDDFYFSSAEDRIISFRRDLEQFEKIIGKINSKQLLDVGCSYGFLLDVAVERGWKVWGSELSKKQSSYAAERHPGVCNNAVSECNFPSNFFDAITAYEILEHVSSPREFLKDLRQVLRPGGYLAMTTPNVAGWEAKLMGRYWLNLIRMHLYYFSPGTIRRILEEEGFTVISIKHHYRIVTLGSAIRWMKKYPIFYYPLHLLFGNRFAKNWRVLCGLNGNITVFARKNF</sequence>
<dbReference type="Pfam" id="PF13489">
    <property type="entry name" value="Methyltransf_23"/>
    <property type="match status" value="1"/>
</dbReference>
<dbReference type="Proteomes" id="UP000176300">
    <property type="component" value="Unassembled WGS sequence"/>
</dbReference>
<dbReference type="SUPFAM" id="SSF53335">
    <property type="entry name" value="S-adenosyl-L-methionine-dependent methyltransferases"/>
    <property type="match status" value="1"/>
</dbReference>
<comment type="caution">
    <text evidence="1">The sequence shown here is derived from an EMBL/GenBank/DDBJ whole genome shotgun (WGS) entry which is preliminary data.</text>
</comment>
<name>A0A1F6NK23_9BACT</name>
<dbReference type="EMBL" id="MFQS01000002">
    <property type="protein sequence ID" value="OGH84100.1"/>
    <property type="molecule type" value="Genomic_DNA"/>
</dbReference>
<evidence type="ECO:0000313" key="1">
    <source>
        <dbReference type="EMBL" id="OGH84100.1"/>
    </source>
</evidence>
<reference evidence="1 2" key="1">
    <citation type="journal article" date="2016" name="Nat. Commun.">
        <title>Thousands of microbial genomes shed light on interconnected biogeochemical processes in an aquifer system.</title>
        <authorList>
            <person name="Anantharaman K."/>
            <person name="Brown C.T."/>
            <person name="Hug L.A."/>
            <person name="Sharon I."/>
            <person name="Castelle C.J."/>
            <person name="Probst A.J."/>
            <person name="Thomas B.C."/>
            <person name="Singh A."/>
            <person name="Wilkins M.J."/>
            <person name="Karaoz U."/>
            <person name="Brodie E.L."/>
            <person name="Williams K.H."/>
            <person name="Hubbard S.S."/>
            <person name="Banfield J.F."/>
        </authorList>
    </citation>
    <scope>NUCLEOTIDE SEQUENCE [LARGE SCALE GENOMIC DNA]</scope>
</reference>
<evidence type="ECO:0008006" key="3">
    <source>
        <dbReference type="Google" id="ProtNLM"/>
    </source>
</evidence>
<dbReference type="Gene3D" id="3.40.50.150">
    <property type="entry name" value="Vaccinia Virus protein VP39"/>
    <property type="match status" value="1"/>
</dbReference>
<evidence type="ECO:0000313" key="2">
    <source>
        <dbReference type="Proteomes" id="UP000176300"/>
    </source>
</evidence>
<organism evidence="1 2">
    <name type="scientific">Candidatus Magasanikbacteria bacterium RIFOXYB1_FULL_40_15</name>
    <dbReference type="NCBI Taxonomy" id="1798697"/>
    <lineage>
        <taxon>Bacteria</taxon>
        <taxon>Candidatus Magasanikiibacteriota</taxon>
    </lineage>
</organism>